<accession>A0A180GGR8</accession>
<organism evidence="1">
    <name type="scientific">Puccinia triticina (isolate 1-1 / race 1 (BBBD))</name>
    <name type="common">Brown leaf rust fungus</name>
    <dbReference type="NCBI Taxonomy" id="630390"/>
    <lineage>
        <taxon>Eukaryota</taxon>
        <taxon>Fungi</taxon>
        <taxon>Dikarya</taxon>
        <taxon>Basidiomycota</taxon>
        <taxon>Pucciniomycotina</taxon>
        <taxon>Pucciniomycetes</taxon>
        <taxon>Pucciniales</taxon>
        <taxon>Pucciniaceae</taxon>
        <taxon>Puccinia</taxon>
    </lineage>
</organism>
<dbReference type="AlphaFoldDB" id="A0A180GGR8"/>
<reference evidence="2 3" key="3">
    <citation type="journal article" date="2017" name="G3 (Bethesda)">
        <title>Comparative analysis highlights variable genome content of wheat rusts and divergence of the mating loci.</title>
        <authorList>
            <person name="Cuomo C.A."/>
            <person name="Bakkeren G."/>
            <person name="Khalil H.B."/>
            <person name="Panwar V."/>
            <person name="Joly D."/>
            <person name="Linning R."/>
            <person name="Sakthikumar S."/>
            <person name="Song X."/>
            <person name="Adiconis X."/>
            <person name="Fan L."/>
            <person name="Goldberg J.M."/>
            <person name="Levin J.Z."/>
            <person name="Young S."/>
            <person name="Zeng Q."/>
            <person name="Anikster Y."/>
            <person name="Bruce M."/>
            <person name="Wang M."/>
            <person name="Yin C."/>
            <person name="McCallum B."/>
            <person name="Szabo L.J."/>
            <person name="Hulbert S."/>
            <person name="Chen X."/>
            <person name="Fellers J.P."/>
        </authorList>
    </citation>
    <scope>NUCLEOTIDE SEQUENCE</scope>
    <source>
        <strain evidence="2">isolate 1-1 / race 1 (BBBD)</strain>
        <strain evidence="3">Isolate 1-1 / race 1 (BBBD)</strain>
    </source>
</reference>
<dbReference type="EnsemblFungi" id="PTTG_27859-t43_1">
    <property type="protein sequence ID" value="PTTG_27859-t43_1-p1"/>
    <property type="gene ID" value="PTTG_27859"/>
</dbReference>
<gene>
    <name evidence="1" type="ORF">PTTG_27859</name>
</gene>
<dbReference type="VEuPathDB" id="FungiDB:PTTG_27859"/>
<reference evidence="1" key="1">
    <citation type="submission" date="2009-11" db="EMBL/GenBank/DDBJ databases">
        <authorList>
            <consortium name="The Broad Institute Genome Sequencing Platform"/>
            <person name="Ward D."/>
            <person name="Feldgarden M."/>
            <person name="Earl A."/>
            <person name="Young S.K."/>
            <person name="Zeng Q."/>
            <person name="Koehrsen M."/>
            <person name="Alvarado L."/>
            <person name="Berlin A."/>
            <person name="Bochicchio J."/>
            <person name="Borenstein D."/>
            <person name="Chapman S.B."/>
            <person name="Chen Z."/>
            <person name="Engels R."/>
            <person name="Freedman E."/>
            <person name="Gellesch M."/>
            <person name="Goldberg J."/>
            <person name="Griggs A."/>
            <person name="Gujja S."/>
            <person name="Heilman E."/>
            <person name="Heiman D."/>
            <person name="Hepburn T."/>
            <person name="Howarth C."/>
            <person name="Jen D."/>
            <person name="Larson L."/>
            <person name="Lewis B."/>
            <person name="Mehta T."/>
            <person name="Park D."/>
            <person name="Pearson M."/>
            <person name="Roberts A."/>
            <person name="Saif S."/>
            <person name="Shea T."/>
            <person name="Shenoy N."/>
            <person name="Sisk P."/>
            <person name="Stolte C."/>
            <person name="Sykes S."/>
            <person name="Thomson T."/>
            <person name="Walk T."/>
            <person name="White J."/>
            <person name="Yandava C."/>
            <person name="Izard J."/>
            <person name="Baranova O.V."/>
            <person name="Blanton J.M."/>
            <person name="Tanner A.C."/>
            <person name="Dewhirst F.E."/>
            <person name="Haas B."/>
            <person name="Nusbaum C."/>
            <person name="Birren B."/>
        </authorList>
    </citation>
    <scope>NUCLEOTIDE SEQUENCE [LARGE SCALE GENOMIC DNA]</scope>
    <source>
        <strain evidence="1">1-1 BBBD Race 1</strain>
    </source>
</reference>
<evidence type="ECO:0000313" key="1">
    <source>
        <dbReference type="EMBL" id="OAV91821.1"/>
    </source>
</evidence>
<keyword evidence="3" id="KW-1185">Reference proteome</keyword>
<evidence type="ECO:0000313" key="3">
    <source>
        <dbReference type="Proteomes" id="UP000005240"/>
    </source>
</evidence>
<protein>
    <submittedName>
        <fullName evidence="1 2">Uncharacterized protein</fullName>
    </submittedName>
</protein>
<dbReference type="Proteomes" id="UP000005240">
    <property type="component" value="Unassembled WGS sequence"/>
</dbReference>
<sequence>LVFVSPQLLHFRVPPGLSCTRPAFALIIAIGSTIPARPISATSLSLANLTRQNTLDIRIDTHTPPILAFDARANSPLIRCPQPPHVAGQSLRLAFCTLVSSLDPIASSSSPLPPSPSALVFASNPCSSSFSS</sequence>
<proteinExistence type="predicted"/>
<feature type="non-terminal residue" evidence="1">
    <location>
        <position position="1"/>
    </location>
</feature>
<dbReference type="EMBL" id="ADAS02000074">
    <property type="protein sequence ID" value="OAV91821.1"/>
    <property type="molecule type" value="Genomic_DNA"/>
</dbReference>
<reference evidence="2" key="4">
    <citation type="submission" date="2025-05" db="UniProtKB">
        <authorList>
            <consortium name="EnsemblFungi"/>
        </authorList>
    </citation>
    <scope>IDENTIFICATION</scope>
    <source>
        <strain evidence="2">isolate 1-1 / race 1 (BBBD)</strain>
    </source>
</reference>
<evidence type="ECO:0000313" key="2">
    <source>
        <dbReference type="EnsemblFungi" id="PTTG_27859-t43_1-p1"/>
    </source>
</evidence>
<reference evidence="1" key="2">
    <citation type="submission" date="2016-05" db="EMBL/GenBank/DDBJ databases">
        <title>Comparative analysis highlights variable genome content of wheat rusts and divergence of the mating loci.</title>
        <authorList>
            <person name="Cuomo C.A."/>
            <person name="Bakkeren G."/>
            <person name="Szabo L."/>
            <person name="Khalil H."/>
            <person name="Joly D."/>
            <person name="Goldberg J."/>
            <person name="Young S."/>
            <person name="Zeng Q."/>
            <person name="Fellers J."/>
        </authorList>
    </citation>
    <scope>NUCLEOTIDE SEQUENCE [LARGE SCALE GENOMIC DNA]</scope>
    <source>
        <strain evidence="1">1-1 BBBD Race 1</strain>
    </source>
</reference>
<name>A0A180GGR8_PUCT1</name>